<evidence type="ECO:0000256" key="4">
    <source>
        <dbReference type="ARBA" id="ARBA00023235"/>
    </source>
</evidence>
<dbReference type="Pfam" id="PF01509">
    <property type="entry name" value="TruB_N"/>
    <property type="match status" value="1"/>
</dbReference>
<sequence length="306" mass="32949">MSKPRRERRAVSGVLLLDKPLGVSSNGALQKARWLYTAAKAGHTGVLDPLATGLLPVCFGEATKFSSYLLDADKAYRATVKFGVVTTTGDAEGEVVKERPVDIRPEGLAEACAHFSGPIRQVPPMYSALKFEGRALYEYARAGVEIERKARDVIIHSIAVVEFAGDVAVIDVVCSKGTYIRTLAEDIGERLGCGAHLIGLRRTATAGFSLAAAHTLEAIEALEPAGRDALLLPMDVLVGHLPEVAIDETAAARFVHGQAVRDPQNHAIMSRFRVYRQATREFMGLAERKPDGFLHPLRLVAANAAA</sequence>
<feature type="domain" description="tRNA pseudouridine synthase II TruB subfamily 1 C-terminal" evidence="7">
    <location>
        <begin position="242"/>
        <end position="300"/>
    </location>
</feature>
<dbReference type="EMBL" id="LQQU01000045">
    <property type="protein sequence ID" value="KZE27258.1"/>
    <property type="molecule type" value="Genomic_DNA"/>
</dbReference>
<dbReference type="NCBIfam" id="TIGR00431">
    <property type="entry name" value="TruB"/>
    <property type="match status" value="1"/>
</dbReference>
<dbReference type="Pfam" id="PF09157">
    <property type="entry name" value="TruB-C_2"/>
    <property type="match status" value="1"/>
</dbReference>
<dbReference type="Pfam" id="PF16198">
    <property type="entry name" value="TruB_C_2"/>
    <property type="match status" value="1"/>
</dbReference>
<comment type="function">
    <text evidence="5">Responsible for synthesis of pseudouridine from uracil-55 in the psi GC loop of transfer RNAs.</text>
</comment>
<dbReference type="PANTHER" id="PTHR13767:SF2">
    <property type="entry name" value="PSEUDOURIDYLATE SYNTHASE TRUB1"/>
    <property type="match status" value="1"/>
</dbReference>
<evidence type="ECO:0000313" key="9">
    <source>
        <dbReference type="EMBL" id="KZE27258.1"/>
    </source>
</evidence>
<dbReference type="EC" id="5.4.99.25" evidence="5"/>
<comment type="catalytic activity">
    <reaction evidence="1 5">
        <text>uridine(55) in tRNA = pseudouridine(55) in tRNA</text>
        <dbReference type="Rhea" id="RHEA:42532"/>
        <dbReference type="Rhea" id="RHEA-COMP:10101"/>
        <dbReference type="Rhea" id="RHEA-COMP:10102"/>
        <dbReference type="ChEBI" id="CHEBI:65314"/>
        <dbReference type="ChEBI" id="CHEBI:65315"/>
        <dbReference type="EC" id="5.4.99.25"/>
    </reaction>
</comment>
<gene>
    <name evidence="5" type="primary">truB</name>
    <name evidence="9" type="ORF">AVW16_01545</name>
</gene>
<dbReference type="GO" id="GO:0003723">
    <property type="term" value="F:RNA binding"/>
    <property type="evidence" value="ECO:0007669"/>
    <property type="project" value="InterPro"/>
</dbReference>
<dbReference type="CDD" id="cd21152">
    <property type="entry name" value="PUA_TruB_bacterial"/>
    <property type="match status" value="1"/>
</dbReference>
<dbReference type="FunFam" id="3.30.2350.10:FF:000011">
    <property type="entry name" value="tRNA pseudouridine synthase B"/>
    <property type="match status" value="1"/>
</dbReference>
<dbReference type="Gene3D" id="2.30.130.10">
    <property type="entry name" value="PUA domain"/>
    <property type="match status" value="1"/>
</dbReference>
<dbReference type="PANTHER" id="PTHR13767">
    <property type="entry name" value="TRNA-PSEUDOURIDINE SYNTHASE"/>
    <property type="match status" value="1"/>
</dbReference>
<dbReference type="HAMAP" id="MF_01080">
    <property type="entry name" value="TruB_bact"/>
    <property type="match status" value="1"/>
</dbReference>
<dbReference type="Gene3D" id="3.30.2350.10">
    <property type="entry name" value="Pseudouridine synthase"/>
    <property type="match status" value="1"/>
</dbReference>
<evidence type="ECO:0000256" key="5">
    <source>
        <dbReference type="HAMAP-Rule" id="MF_01080"/>
    </source>
</evidence>
<reference evidence="10" key="1">
    <citation type="submission" date="2016-01" db="EMBL/GenBank/DDBJ databases">
        <title>Draft genome of Chromobacterium sp. F49.</title>
        <authorList>
            <person name="Hong K.W."/>
        </authorList>
    </citation>
    <scope>NUCLEOTIDE SEQUENCE [LARGE SCALE GENOMIC DNA]</scope>
    <source>
        <strain evidence="10">CN10</strain>
    </source>
</reference>
<dbReference type="InterPro" id="IPR015240">
    <property type="entry name" value="tRNA_sdUridine_synth_fam1_C"/>
</dbReference>
<dbReference type="InterPro" id="IPR014780">
    <property type="entry name" value="tRNA_psdUridine_synth_TruB"/>
</dbReference>
<dbReference type="CDD" id="cd02573">
    <property type="entry name" value="PseudoU_synth_EcTruB"/>
    <property type="match status" value="1"/>
</dbReference>
<dbReference type="AlphaFoldDB" id="A0A161TM80"/>
<dbReference type="SUPFAM" id="SSF88697">
    <property type="entry name" value="PUA domain-like"/>
    <property type="match status" value="1"/>
</dbReference>
<dbReference type="SUPFAM" id="SSF55120">
    <property type="entry name" value="Pseudouridine synthase"/>
    <property type="match status" value="1"/>
</dbReference>
<dbReference type="STRING" id="1452487.AVW16_01545"/>
<dbReference type="GO" id="GO:1990481">
    <property type="term" value="P:mRNA pseudouridine synthesis"/>
    <property type="evidence" value="ECO:0007669"/>
    <property type="project" value="TreeGrafter"/>
</dbReference>
<dbReference type="GO" id="GO:0031119">
    <property type="term" value="P:tRNA pseudouridine synthesis"/>
    <property type="evidence" value="ECO:0007669"/>
    <property type="project" value="UniProtKB-UniRule"/>
</dbReference>
<feature type="domain" description="Pseudouridine synthase II N-terminal" evidence="6">
    <location>
        <begin position="33"/>
        <end position="180"/>
    </location>
</feature>
<protein>
    <recommendedName>
        <fullName evidence="5">tRNA pseudouridine synthase B</fullName>
        <ecNumber evidence="5">5.4.99.25</ecNumber>
    </recommendedName>
    <alternativeName>
        <fullName evidence="5">tRNA pseudouridine(55) synthase</fullName>
        <shortName evidence="5">Psi55 synthase</shortName>
    </alternativeName>
    <alternativeName>
        <fullName evidence="5">tRNA pseudouridylate synthase</fullName>
    </alternativeName>
    <alternativeName>
        <fullName evidence="5">tRNA-uridine isomerase</fullName>
    </alternativeName>
</protein>
<feature type="active site" description="Nucleophile" evidence="5">
    <location>
        <position position="48"/>
    </location>
</feature>
<evidence type="ECO:0000259" key="6">
    <source>
        <dbReference type="Pfam" id="PF01509"/>
    </source>
</evidence>
<comment type="similarity">
    <text evidence="2 5">Belongs to the pseudouridine synthase TruB family. Type 1 subfamily.</text>
</comment>
<dbReference type="OrthoDB" id="9802309at2"/>
<accession>A0A161TM80</accession>
<evidence type="ECO:0000259" key="8">
    <source>
        <dbReference type="Pfam" id="PF16198"/>
    </source>
</evidence>
<proteinExistence type="inferred from homology"/>
<feature type="domain" description="tRNA pseudouridylate synthase B C-terminal" evidence="8">
    <location>
        <begin position="181"/>
        <end position="238"/>
    </location>
</feature>
<keyword evidence="4 5" id="KW-0413">Isomerase</keyword>
<dbReference type="InterPro" id="IPR036974">
    <property type="entry name" value="PUA_sf"/>
</dbReference>
<dbReference type="RefSeq" id="WP_066613983.1">
    <property type="nucleotide sequence ID" value="NZ_LQQU01000045.1"/>
</dbReference>
<dbReference type="Proteomes" id="UP000076625">
    <property type="component" value="Unassembled WGS sequence"/>
</dbReference>
<evidence type="ECO:0000256" key="2">
    <source>
        <dbReference type="ARBA" id="ARBA00005642"/>
    </source>
</evidence>
<organism evidence="9 10">
    <name type="scientific">Crenobacter luteus</name>
    <dbReference type="NCBI Taxonomy" id="1452487"/>
    <lineage>
        <taxon>Bacteria</taxon>
        <taxon>Pseudomonadati</taxon>
        <taxon>Pseudomonadota</taxon>
        <taxon>Betaproteobacteria</taxon>
        <taxon>Neisseriales</taxon>
        <taxon>Neisseriaceae</taxon>
        <taxon>Crenobacter</taxon>
    </lineage>
</organism>
<evidence type="ECO:0000313" key="10">
    <source>
        <dbReference type="Proteomes" id="UP000076625"/>
    </source>
</evidence>
<keyword evidence="10" id="KW-1185">Reference proteome</keyword>
<dbReference type="InterPro" id="IPR015947">
    <property type="entry name" value="PUA-like_sf"/>
</dbReference>
<dbReference type="InterPro" id="IPR020103">
    <property type="entry name" value="PsdUridine_synth_cat_dom_sf"/>
</dbReference>
<dbReference type="GO" id="GO:0160148">
    <property type="term" value="F:tRNA pseudouridine(55) synthase activity"/>
    <property type="evidence" value="ECO:0007669"/>
    <property type="project" value="UniProtKB-EC"/>
</dbReference>
<evidence type="ECO:0000259" key="7">
    <source>
        <dbReference type="Pfam" id="PF09157"/>
    </source>
</evidence>
<dbReference type="InterPro" id="IPR032819">
    <property type="entry name" value="TruB_C"/>
</dbReference>
<evidence type="ECO:0000256" key="3">
    <source>
        <dbReference type="ARBA" id="ARBA00022694"/>
    </source>
</evidence>
<comment type="caution">
    <text evidence="9">The sequence shown here is derived from an EMBL/GenBank/DDBJ whole genome shotgun (WGS) entry which is preliminary data.</text>
</comment>
<dbReference type="InterPro" id="IPR002501">
    <property type="entry name" value="PsdUridine_synth_N"/>
</dbReference>
<keyword evidence="3 5" id="KW-0819">tRNA processing</keyword>
<evidence type="ECO:0000256" key="1">
    <source>
        <dbReference type="ARBA" id="ARBA00000385"/>
    </source>
</evidence>
<name>A0A161TM80_9NEIS</name>